<dbReference type="GO" id="GO:0004540">
    <property type="term" value="F:RNA nuclease activity"/>
    <property type="evidence" value="ECO:0007669"/>
    <property type="project" value="InterPro"/>
</dbReference>
<sequence length="77" mass="8948">MPEGLLAYFARRFPKLFLHVHRVMKETGLAGKLMSGSYFELPDPQTLLLCFFESNLVDNAGSIARFRVDWLWESRAR</sequence>
<accession>A0A9P5WW01</accession>
<name>A0A9P5WW01_9AGAR</name>
<comment type="caution">
    <text evidence="4">The sequence shown here is derived from an EMBL/GenBank/DDBJ whole genome shotgun (WGS) entry which is preliminary data.</text>
</comment>
<dbReference type="GO" id="GO:0005524">
    <property type="term" value="F:ATP binding"/>
    <property type="evidence" value="ECO:0007669"/>
    <property type="project" value="UniProtKB-KW"/>
</dbReference>
<proteinExistence type="predicted"/>
<dbReference type="PROSITE" id="PS51392">
    <property type="entry name" value="KEN"/>
    <property type="match status" value="1"/>
</dbReference>
<keyword evidence="2" id="KW-0067">ATP-binding</keyword>
<dbReference type="EMBL" id="MU153391">
    <property type="protein sequence ID" value="KAF9439803.1"/>
    <property type="molecule type" value="Genomic_DNA"/>
</dbReference>
<protein>
    <recommendedName>
        <fullName evidence="3">KEN domain-containing protein</fullName>
    </recommendedName>
</protein>
<dbReference type="GO" id="GO:0006397">
    <property type="term" value="P:mRNA processing"/>
    <property type="evidence" value="ECO:0007669"/>
    <property type="project" value="InterPro"/>
</dbReference>
<dbReference type="InterPro" id="IPR038357">
    <property type="entry name" value="KEN_sf"/>
</dbReference>
<keyword evidence="1" id="KW-0547">Nucleotide-binding</keyword>
<gene>
    <name evidence="4" type="ORF">P691DRAFT_254041</name>
</gene>
<organism evidence="4 5">
    <name type="scientific">Macrolepiota fuliginosa MF-IS2</name>
    <dbReference type="NCBI Taxonomy" id="1400762"/>
    <lineage>
        <taxon>Eukaryota</taxon>
        <taxon>Fungi</taxon>
        <taxon>Dikarya</taxon>
        <taxon>Basidiomycota</taxon>
        <taxon>Agaricomycotina</taxon>
        <taxon>Agaricomycetes</taxon>
        <taxon>Agaricomycetidae</taxon>
        <taxon>Agaricales</taxon>
        <taxon>Agaricineae</taxon>
        <taxon>Agaricaceae</taxon>
        <taxon>Macrolepiota</taxon>
    </lineage>
</organism>
<feature type="domain" description="KEN" evidence="3">
    <location>
        <begin position="1"/>
        <end position="41"/>
    </location>
</feature>
<dbReference type="InterPro" id="IPR010513">
    <property type="entry name" value="KEN_dom"/>
</dbReference>
<evidence type="ECO:0000259" key="3">
    <source>
        <dbReference type="PROSITE" id="PS51392"/>
    </source>
</evidence>
<evidence type="ECO:0000256" key="2">
    <source>
        <dbReference type="ARBA" id="ARBA00022840"/>
    </source>
</evidence>
<dbReference type="Gene3D" id="1.20.1440.180">
    <property type="entry name" value="KEN domain"/>
    <property type="match status" value="1"/>
</dbReference>
<dbReference type="OrthoDB" id="10620024at2759"/>
<evidence type="ECO:0000313" key="5">
    <source>
        <dbReference type="Proteomes" id="UP000807342"/>
    </source>
</evidence>
<evidence type="ECO:0000313" key="4">
    <source>
        <dbReference type="EMBL" id="KAF9439803.1"/>
    </source>
</evidence>
<dbReference type="AlphaFoldDB" id="A0A9P5WW01"/>
<evidence type="ECO:0000256" key="1">
    <source>
        <dbReference type="ARBA" id="ARBA00022741"/>
    </source>
</evidence>
<dbReference type="Proteomes" id="UP000807342">
    <property type="component" value="Unassembled WGS sequence"/>
</dbReference>
<dbReference type="Pfam" id="PF06479">
    <property type="entry name" value="Ribonuc_2-5A"/>
    <property type="match status" value="1"/>
</dbReference>
<keyword evidence="5" id="KW-1185">Reference proteome</keyword>
<reference evidence="4" key="1">
    <citation type="submission" date="2020-11" db="EMBL/GenBank/DDBJ databases">
        <authorList>
            <consortium name="DOE Joint Genome Institute"/>
            <person name="Ahrendt S."/>
            <person name="Riley R."/>
            <person name="Andreopoulos W."/>
            <person name="Labutti K."/>
            <person name="Pangilinan J."/>
            <person name="Ruiz-Duenas F.J."/>
            <person name="Barrasa J.M."/>
            <person name="Sanchez-Garcia M."/>
            <person name="Camarero S."/>
            <person name="Miyauchi S."/>
            <person name="Serrano A."/>
            <person name="Linde D."/>
            <person name="Babiker R."/>
            <person name="Drula E."/>
            <person name="Ayuso-Fernandez I."/>
            <person name="Pacheco R."/>
            <person name="Padilla G."/>
            <person name="Ferreira P."/>
            <person name="Barriuso J."/>
            <person name="Kellner H."/>
            <person name="Castanera R."/>
            <person name="Alfaro M."/>
            <person name="Ramirez L."/>
            <person name="Pisabarro A.G."/>
            <person name="Kuo A."/>
            <person name="Tritt A."/>
            <person name="Lipzen A."/>
            <person name="He G."/>
            <person name="Yan M."/>
            <person name="Ng V."/>
            <person name="Cullen D."/>
            <person name="Martin F."/>
            <person name="Rosso M.-N."/>
            <person name="Henrissat B."/>
            <person name="Hibbett D."/>
            <person name="Martinez A.T."/>
            <person name="Grigoriev I.V."/>
        </authorList>
    </citation>
    <scope>NUCLEOTIDE SEQUENCE</scope>
    <source>
        <strain evidence="4">MF-IS2</strain>
    </source>
</reference>